<dbReference type="PROSITE" id="PS50995">
    <property type="entry name" value="HTH_MARR_2"/>
    <property type="match status" value="1"/>
</dbReference>
<dbReference type="EMBL" id="CP134213">
    <property type="protein sequence ID" value="WND16471.1"/>
    <property type="molecule type" value="Genomic_DNA"/>
</dbReference>
<evidence type="ECO:0000256" key="1">
    <source>
        <dbReference type="ARBA" id="ARBA00023015"/>
    </source>
</evidence>
<name>A0ABY9U132_STRVL</name>
<evidence type="ECO:0000259" key="4">
    <source>
        <dbReference type="PROSITE" id="PS50995"/>
    </source>
</evidence>
<gene>
    <name evidence="5" type="ORF">RI060_03485</name>
</gene>
<evidence type="ECO:0000256" key="3">
    <source>
        <dbReference type="ARBA" id="ARBA00023163"/>
    </source>
</evidence>
<dbReference type="SMART" id="SM00347">
    <property type="entry name" value="HTH_MARR"/>
    <property type="match status" value="1"/>
</dbReference>
<organism evidence="5 6">
    <name type="scientific">Streptomyces violaceus</name>
    <name type="common">Streptomyces venezuelae</name>
    <dbReference type="NCBI Taxonomy" id="1936"/>
    <lineage>
        <taxon>Bacteria</taxon>
        <taxon>Bacillati</taxon>
        <taxon>Actinomycetota</taxon>
        <taxon>Actinomycetes</taxon>
        <taxon>Kitasatosporales</taxon>
        <taxon>Streptomycetaceae</taxon>
        <taxon>Streptomyces</taxon>
    </lineage>
</organism>
<dbReference type="SUPFAM" id="SSF46785">
    <property type="entry name" value="Winged helix' DNA-binding domain"/>
    <property type="match status" value="1"/>
</dbReference>
<dbReference type="Proteomes" id="UP001249394">
    <property type="component" value="Chromosome"/>
</dbReference>
<dbReference type="PROSITE" id="PS01117">
    <property type="entry name" value="HTH_MARR_1"/>
    <property type="match status" value="1"/>
</dbReference>
<evidence type="ECO:0000313" key="6">
    <source>
        <dbReference type="Proteomes" id="UP001249394"/>
    </source>
</evidence>
<dbReference type="Gene3D" id="1.10.10.10">
    <property type="entry name" value="Winged helix-like DNA-binding domain superfamily/Winged helix DNA-binding domain"/>
    <property type="match status" value="1"/>
</dbReference>
<feature type="domain" description="HTH marR-type" evidence="4">
    <location>
        <begin position="21"/>
        <end position="150"/>
    </location>
</feature>
<keyword evidence="2" id="KW-0238">DNA-binding</keyword>
<dbReference type="InterPro" id="IPR000835">
    <property type="entry name" value="HTH_MarR-typ"/>
</dbReference>
<accession>A0ABY9U132</accession>
<keyword evidence="6" id="KW-1185">Reference proteome</keyword>
<dbReference type="Pfam" id="PF01047">
    <property type="entry name" value="MarR"/>
    <property type="match status" value="1"/>
</dbReference>
<keyword evidence="1" id="KW-0805">Transcription regulation</keyword>
<dbReference type="PANTHER" id="PTHR33164:SF99">
    <property type="entry name" value="MARR FAMILY REGULATORY PROTEIN"/>
    <property type="match status" value="1"/>
</dbReference>
<dbReference type="InterPro" id="IPR036390">
    <property type="entry name" value="WH_DNA-bd_sf"/>
</dbReference>
<dbReference type="InterPro" id="IPR023187">
    <property type="entry name" value="Tscrpt_reg_MarR-type_CS"/>
</dbReference>
<dbReference type="InterPro" id="IPR039422">
    <property type="entry name" value="MarR/SlyA-like"/>
</dbReference>
<evidence type="ECO:0000256" key="2">
    <source>
        <dbReference type="ARBA" id="ARBA00023125"/>
    </source>
</evidence>
<dbReference type="PRINTS" id="PR00598">
    <property type="entry name" value="HTHMARR"/>
</dbReference>
<evidence type="ECO:0000313" key="5">
    <source>
        <dbReference type="EMBL" id="WND16471.1"/>
    </source>
</evidence>
<dbReference type="PANTHER" id="PTHR33164">
    <property type="entry name" value="TRANSCRIPTIONAL REGULATOR, MARR FAMILY"/>
    <property type="match status" value="1"/>
</dbReference>
<keyword evidence="3" id="KW-0804">Transcription</keyword>
<dbReference type="InterPro" id="IPR036388">
    <property type="entry name" value="WH-like_DNA-bd_sf"/>
</dbReference>
<sequence>MAHTPAPPAARPAAQDSDPDHDALMERLARAAAGYYRDLTAAAALHGLTMTQAKMLILLRQPLPMRALAGRLACDASNITGLVDRLEARGLVSRHADAADRRIKNVVATEEGREAVRLIRADMRGTSEAFARLDEEGRRGLYELLGRLHPEDTQETT</sequence>
<proteinExistence type="predicted"/>
<reference evidence="5 6" key="1">
    <citation type="submission" date="2023-09" db="EMBL/GenBank/DDBJ databases">
        <title>The genome sequence of Streptomyces anthocyanicus.</title>
        <authorList>
            <person name="Mo P."/>
        </authorList>
    </citation>
    <scope>NUCLEOTIDE SEQUENCE [LARGE SCALE GENOMIC DNA]</scope>
    <source>
        <strain evidence="5 6">JCM 4387</strain>
    </source>
</reference>
<protein>
    <submittedName>
        <fullName evidence="5">MarR family transcriptional regulator</fullName>
    </submittedName>
</protein>